<sequence>MSSQTALAEEVSEALKDLTDDTVIVVLGPTGEGKSVALKQVGIDYASDPEVEVLQVETATATLSQEFIVELRSRDRPILLLIDEADLILDAVCASLRNADSAGNQILVVACMHSQFEHKVDYWKREIGVWRVVRFDGLDADSDAGALARYWQRHGLLPGSYNGANPDGVADLIQTASQGQGGGLSMDRCLNYGTTRNFWIG</sequence>
<gene>
    <name evidence="1" type="ORF">LP422_07355</name>
</gene>
<protein>
    <submittedName>
        <fullName evidence="1">Uncharacterized protein</fullName>
    </submittedName>
</protein>
<evidence type="ECO:0000313" key="2">
    <source>
        <dbReference type="Proteomes" id="UP001059663"/>
    </source>
</evidence>
<dbReference type="Proteomes" id="UP001059663">
    <property type="component" value="Chromosome"/>
</dbReference>
<name>A0AC61U7M3_9MICO</name>
<organism evidence="1 2">
    <name type="scientific">Janibacter limosus</name>
    <dbReference type="NCBI Taxonomy" id="53458"/>
    <lineage>
        <taxon>Bacteria</taxon>
        <taxon>Bacillati</taxon>
        <taxon>Actinomycetota</taxon>
        <taxon>Actinomycetes</taxon>
        <taxon>Micrococcales</taxon>
        <taxon>Intrasporangiaceae</taxon>
        <taxon>Janibacter</taxon>
    </lineage>
</organism>
<reference evidence="1" key="1">
    <citation type="submission" date="2021-11" db="EMBL/GenBank/DDBJ databases">
        <title>Study of the species diversity of bacterial strains isolated from a unique natural object - Shulgan-Tash cave (Bashkiria).</title>
        <authorList>
            <person name="Sazanova A.L."/>
            <person name="Chirak E.R."/>
            <person name="Safronova V.I."/>
        </authorList>
    </citation>
    <scope>NUCLEOTIDE SEQUENCE</scope>
    <source>
        <strain evidence="1">P1</strain>
    </source>
</reference>
<evidence type="ECO:0000313" key="1">
    <source>
        <dbReference type="EMBL" id="UUZ45771.1"/>
    </source>
</evidence>
<proteinExistence type="predicted"/>
<accession>A0AC61U7M3</accession>
<dbReference type="EMBL" id="CP087977">
    <property type="protein sequence ID" value="UUZ45771.1"/>
    <property type="molecule type" value="Genomic_DNA"/>
</dbReference>